<dbReference type="OMA" id="YKRICIR"/>
<gene>
    <name evidence="2" type="ORF">BBOV_III000920</name>
</gene>
<evidence type="ECO:0000313" key="2">
    <source>
        <dbReference type="EMBL" id="EDO07659.1"/>
    </source>
</evidence>
<dbReference type="VEuPathDB" id="PiroplasmaDB:BBOV_III000920"/>
<reference evidence="3" key="2">
    <citation type="journal article" date="2020" name="Data Brief">
        <title>Transcriptome dataset of Babesia bovis life stages within vertebrate and invertebrate hosts.</title>
        <authorList>
            <person name="Ueti M.W."/>
            <person name="Johnson W.C."/>
            <person name="Kappmeyer L.S."/>
            <person name="Herndon D.R."/>
            <person name="Mousel M.R."/>
            <person name="Reif K.E."/>
            <person name="Taus N.S."/>
            <person name="Ifeonu O.O."/>
            <person name="Silva J.C."/>
            <person name="Suarez C.E."/>
            <person name="Brayton K.A."/>
        </authorList>
    </citation>
    <scope>NUCLEOTIDE SEQUENCE [LARGE SCALE GENOMIC DNA]</scope>
</reference>
<dbReference type="KEGG" id="bbo:BBOV_III000920"/>
<dbReference type="eggNOG" id="ENOG502QX60">
    <property type="taxonomic scope" value="Eukaryota"/>
</dbReference>
<keyword evidence="3" id="KW-1185">Reference proteome</keyword>
<proteinExistence type="predicted"/>
<feature type="compositionally biased region" description="Polar residues" evidence="1">
    <location>
        <begin position="310"/>
        <end position="323"/>
    </location>
</feature>
<sequence length="340" mass="36620">MSYSSSDNIEDPFVKYVFYVNPLQYKRICIRRDQRNRILQKRGRPLPTYVPVAVRSEVSGIKRSRSGYDISSHGYGLHGYGLYSDMNYGMNGDYTQGVSKMMCYNDYSNGGYVESSGLMQMNQDPMGYVTPSGMGPLSSKSVEYQSPRYGNGCVGIPDVYQTMRPMCSMDSTSSMDRVTSDSHSGDLYSSMQAVYPGNGQVLPRVNGLSESFSSNSSSNHDKSVMGQRSGMNIMPGYSPTSEAMSNCSVVTDFYGNSSYSAGSYTSGSYSGETYSGESCSSEYAYPGGTTSEYYTPGSGTGTVCNGKGQGVTSDSVNPSTSSDDIAGGYSQHVVEGVGGY</sequence>
<name>A7AM75_BABBO</name>
<reference evidence="3" key="3">
    <citation type="journal article" date="2021" name="Int. J. Parasitol.">
        <title>Comparative analysis of gene expression between Babesia bovis blood stages and kinetes allowed by improved genome annotation.</title>
        <authorList>
            <person name="Ueti M.W."/>
            <person name="Johnson W.C."/>
            <person name="Kappmeyer L.S."/>
            <person name="Herndon D.R."/>
            <person name="Mousel M.R."/>
            <person name="Reif K.E."/>
            <person name="Taus N.S."/>
            <person name="Ifeonu O.O."/>
            <person name="Silva J.C."/>
            <person name="Suarez C.E."/>
            <person name="Brayton K.A."/>
        </authorList>
    </citation>
    <scope>NUCLEOTIDE SEQUENCE [LARGE SCALE GENOMIC DNA]</scope>
</reference>
<dbReference type="RefSeq" id="XP_001611227.1">
    <property type="nucleotide sequence ID" value="XM_001611177.1"/>
</dbReference>
<reference evidence="2 3" key="1">
    <citation type="journal article" date="2007" name="PLoS Pathog.">
        <title>Genome sequence of Babesia bovis and comparative analysis of apicomplexan hemoprotozoa.</title>
        <authorList>
            <person name="Brayton K.A."/>
            <person name="Lau A.O.T."/>
            <person name="Herndon D.R."/>
            <person name="Hannick L."/>
            <person name="Kappmeyer L.S."/>
            <person name="Berens S.J."/>
            <person name="Bidwell S.L."/>
            <person name="Brown W.C."/>
            <person name="Crabtree J."/>
            <person name="Fadrosh D."/>
            <person name="Feldblum T."/>
            <person name="Forberger H.A."/>
            <person name="Haas B.J."/>
            <person name="Howell J.M."/>
            <person name="Khouri H."/>
            <person name="Koo H."/>
            <person name="Mann D.J."/>
            <person name="Norimine J."/>
            <person name="Paulsen I.T."/>
            <person name="Radune D."/>
            <person name="Ren Q."/>
            <person name="Smith R.K. Jr."/>
            <person name="Suarez C.E."/>
            <person name="White O."/>
            <person name="Wortman J.R."/>
            <person name="Knowles D.P. Jr."/>
            <person name="McElwain T.F."/>
            <person name="Nene V.M."/>
        </authorList>
    </citation>
    <scope>NUCLEOTIDE SEQUENCE [LARGE SCALE GENOMIC DNA]</scope>
    <source>
        <strain evidence="2">T2Bo</strain>
    </source>
</reference>
<dbReference type="InParanoid" id="A7AM75"/>
<protein>
    <submittedName>
        <fullName evidence="2">Uncharacterized protein</fullName>
    </submittedName>
</protein>
<comment type="caution">
    <text evidence="2">The sequence shown here is derived from an EMBL/GenBank/DDBJ whole genome shotgun (WGS) entry which is preliminary data.</text>
</comment>
<evidence type="ECO:0000313" key="3">
    <source>
        <dbReference type="Proteomes" id="UP000002173"/>
    </source>
</evidence>
<dbReference type="Proteomes" id="UP000002173">
    <property type="component" value="Unassembled WGS sequence"/>
</dbReference>
<dbReference type="AlphaFoldDB" id="A7AM75"/>
<accession>A7AM75</accession>
<organism evidence="2 3">
    <name type="scientific">Babesia bovis</name>
    <dbReference type="NCBI Taxonomy" id="5865"/>
    <lineage>
        <taxon>Eukaryota</taxon>
        <taxon>Sar</taxon>
        <taxon>Alveolata</taxon>
        <taxon>Apicomplexa</taxon>
        <taxon>Aconoidasida</taxon>
        <taxon>Piroplasmida</taxon>
        <taxon>Babesiidae</taxon>
        <taxon>Babesia</taxon>
    </lineage>
</organism>
<evidence type="ECO:0000256" key="1">
    <source>
        <dbReference type="SAM" id="MobiDB-lite"/>
    </source>
</evidence>
<dbReference type="EMBL" id="AAXT01000001">
    <property type="protein sequence ID" value="EDO07659.1"/>
    <property type="molecule type" value="Genomic_DNA"/>
</dbReference>
<feature type="region of interest" description="Disordered" evidence="1">
    <location>
        <begin position="309"/>
        <end position="329"/>
    </location>
</feature>
<dbReference type="GeneID" id="5479472"/>